<keyword evidence="4" id="KW-1185">Reference proteome</keyword>
<comment type="caution">
    <text evidence="3">The sequence shown here is derived from an EMBL/GenBank/DDBJ whole genome shotgun (WGS) entry which is preliminary data.</text>
</comment>
<gene>
    <name evidence="3" type="ORF">HNR73_007572</name>
</gene>
<dbReference type="GO" id="GO:0006167">
    <property type="term" value="P:AMP biosynthetic process"/>
    <property type="evidence" value="ECO:0007669"/>
    <property type="project" value="TreeGrafter"/>
</dbReference>
<dbReference type="InterPro" id="IPR015797">
    <property type="entry name" value="NUDIX_hydrolase-like_dom_sf"/>
</dbReference>
<dbReference type="Pfam" id="PF00293">
    <property type="entry name" value="NUDIX"/>
    <property type="match status" value="1"/>
</dbReference>
<feature type="domain" description="Nudix hydrolase" evidence="2">
    <location>
        <begin position="1"/>
        <end position="150"/>
    </location>
</feature>
<dbReference type="InterPro" id="IPR020084">
    <property type="entry name" value="NUDIX_hydrolase_CS"/>
</dbReference>
<dbReference type="RefSeq" id="WP_184792757.1">
    <property type="nucleotide sequence ID" value="NZ_BONT01000028.1"/>
</dbReference>
<name>A0A841FTL9_9ACTN</name>
<evidence type="ECO:0000313" key="4">
    <source>
        <dbReference type="Proteomes" id="UP000548476"/>
    </source>
</evidence>
<keyword evidence="1 3" id="KW-0378">Hydrolase</keyword>
<accession>A0A841FTL9</accession>
<reference evidence="3 4" key="1">
    <citation type="submission" date="2020-08" db="EMBL/GenBank/DDBJ databases">
        <title>Genomic Encyclopedia of Type Strains, Phase IV (KMG-IV): sequencing the most valuable type-strain genomes for metagenomic binning, comparative biology and taxonomic classification.</title>
        <authorList>
            <person name="Goeker M."/>
        </authorList>
    </citation>
    <scope>NUCLEOTIDE SEQUENCE [LARGE SCALE GENOMIC DNA]</scope>
    <source>
        <strain evidence="3 4">YIM 65646</strain>
    </source>
</reference>
<dbReference type="InterPro" id="IPR000086">
    <property type="entry name" value="NUDIX_hydrolase_dom"/>
</dbReference>
<evidence type="ECO:0000259" key="2">
    <source>
        <dbReference type="PROSITE" id="PS51462"/>
    </source>
</evidence>
<evidence type="ECO:0000256" key="1">
    <source>
        <dbReference type="ARBA" id="ARBA00022801"/>
    </source>
</evidence>
<dbReference type="PROSITE" id="PS00893">
    <property type="entry name" value="NUDIX_BOX"/>
    <property type="match status" value="1"/>
</dbReference>
<dbReference type="SUPFAM" id="SSF55811">
    <property type="entry name" value="Nudix"/>
    <property type="match status" value="1"/>
</dbReference>
<dbReference type="EMBL" id="JACHGT010000024">
    <property type="protein sequence ID" value="MBB6039675.1"/>
    <property type="molecule type" value="Genomic_DNA"/>
</dbReference>
<dbReference type="CDD" id="cd04662">
    <property type="entry name" value="NUDIX_Hydrolase"/>
    <property type="match status" value="1"/>
</dbReference>
<dbReference type="Proteomes" id="UP000548476">
    <property type="component" value="Unassembled WGS sequence"/>
</dbReference>
<proteinExistence type="predicted"/>
<dbReference type="PROSITE" id="PS51462">
    <property type="entry name" value="NUDIX"/>
    <property type="match status" value="1"/>
</dbReference>
<dbReference type="PANTHER" id="PTHR21340">
    <property type="entry name" value="DIADENOSINE 5,5-P1,P4-TETRAPHOSPHATE PYROPHOSPHOHYDROLASE MUTT"/>
    <property type="match status" value="1"/>
</dbReference>
<dbReference type="InterPro" id="IPR051325">
    <property type="entry name" value="Nudix_hydrolase_domain"/>
</dbReference>
<evidence type="ECO:0000313" key="3">
    <source>
        <dbReference type="EMBL" id="MBB6039675.1"/>
    </source>
</evidence>
<dbReference type="GO" id="GO:0004081">
    <property type="term" value="F:bis(5'-nucleosyl)-tetraphosphatase (asymmetrical) activity"/>
    <property type="evidence" value="ECO:0007669"/>
    <property type="project" value="TreeGrafter"/>
</dbReference>
<dbReference type="AlphaFoldDB" id="A0A841FTL9"/>
<sequence>MPRLSAGILLHRRAGEDVEVLIAHMGGPFWAKKDEGGWSIPKGEYDEDETPIAAARREFAEELGAPAPDGEYLDLGRARVTSGKYLTVFAVEADFDADAISPGTFDMEWPPRSGRTESFPEVDRAAWFDRATAAAKLVKGQVVFLERLWERLAQPPTTSP</sequence>
<dbReference type="GO" id="GO:0006754">
    <property type="term" value="P:ATP biosynthetic process"/>
    <property type="evidence" value="ECO:0007669"/>
    <property type="project" value="TreeGrafter"/>
</dbReference>
<dbReference type="PANTHER" id="PTHR21340:SF7">
    <property type="entry name" value="NUDIX HYDROLASE DOMAIN-CONTAINING PROTEIN"/>
    <property type="match status" value="1"/>
</dbReference>
<dbReference type="Gene3D" id="3.90.79.10">
    <property type="entry name" value="Nucleoside Triphosphate Pyrophosphohydrolase"/>
    <property type="match status" value="1"/>
</dbReference>
<protein>
    <submittedName>
        <fullName evidence="3">Putative NUDIX family NTP pyrophosphohydrolase</fullName>
    </submittedName>
</protein>
<organism evidence="3 4">
    <name type="scientific">Phytomonospora endophytica</name>
    <dbReference type="NCBI Taxonomy" id="714109"/>
    <lineage>
        <taxon>Bacteria</taxon>
        <taxon>Bacillati</taxon>
        <taxon>Actinomycetota</taxon>
        <taxon>Actinomycetes</taxon>
        <taxon>Micromonosporales</taxon>
        <taxon>Micromonosporaceae</taxon>
        <taxon>Phytomonospora</taxon>
    </lineage>
</organism>